<evidence type="ECO:0008006" key="9">
    <source>
        <dbReference type="Google" id="ProtNLM"/>
    </source>
</evidence>
<dbReference type="PANTHER" id="PTHR10742:SF386">
    <property type="entry name" value="LYSINE-SPECIFIC HISTONE DEMETHYLASE 1A"/>
    <property type="match status" value="1"/>
</dbReference>
<dbReference type="Gene3D" id="1.10.10.10">
    <property type="entry name" value="Winged helix-like DNA-binding domain superfamily/Winged helix DNA-binding domain"/>
    <property type="match status" value="1"/>
</dbReference>
<comment type="similarity">
    <text evidence="1">Belongs to the flavin monoamine oxidase family.</text>
</comment>
<dbReference type="SUPFAM" id="SSF51905">
    <property type="entry name" value="FAD/NAD(P)-binding domain"/>
    <property type="match status" value="1"/>
</dbReference>
<dbReference type="AlphaFoldDB" id="A0A6A6VKN8"/>
<accession>A0A6A6VKN8</accession>
<feature type="region of interest" description="Disordered" evidence="4">
    <location>
        <begin position="53"/>
        <end position="191"/>
    </location>
</feature>
<dbReference type="EMBL" id="MU006563">
    <property type="protein sequence ID" value="KAF2750693.1"/>
    <property type="molecule type" value="Genomic_DNA"/>
</dbReference>
<keyword evidence="8" id="KW-1185">Reference proteome</keyword>
<evidence type="ECO:0000313" key="8">
    <source>
        <dbReference type="Proteomes" id="UP000799440"/>
    </source>
</evidence>
<evidence type="ECO:0000313" key="7">
    <source>
        <dbReference type="EMBL" id="KAF2750693.1"/>
    </source>
</evidence>
<dbReference type="OrthoDB" id="9982100at2759"/>
<dbReference type="Gene3D" id="1.10.30.10">
    <property type="entry name" value="High mobility group box domain"/>
    <property type="match status" value="1"/>
</dbReference>
<sequence>MESVHDQSVLFESNGFDGLSMSMSDESAYIKPAGIDMGSVSSFNKLMLKPYSDSTPSSTPYLDTRGTSEANDSHIGGRDERDGSMSSGYVNGAEGSHAPSPLHFSQTLLPSSRDISPRVNHVGLDMSSKSGYADTDPTFEQHPTDKSLNGSSAKWEAKSGSPNFGQSSKRPGPKPMRRSRRSVPVSPGFRASSSIPDHMSWEEFARQSVLAAESSRLNPFALHPEEYKLLREHITLPQVTIYLNIRNAILRLWTKNPLLRVTAAEAAGCARDKRHFNLAMLAYNWLLRNGYINFGCVGLTDRPGTTTPRTKPSSSQRTILVVGAGMSGLGCARHLEGLSAQLEDQWSQAGEAPPKVIVLEARSRVGGRVYSHPLRNQTHSTLPAGHRCTAEMGAQIVTGFERGNPMNAIIRGQLGIPYHGLRDNTILYDKDGSAVDRSQDVLVEKLYNDVLERVSVYRHKPSSFRTVEGQRNMILFGRDPSDQDGPTIATLEKSGTPASEDAGKPSINGEKPSSGVEKLAGRAYQLTAGFDPNISLAEATQRMGWSLKPDAAPGHKLELDSAVNAHKYPTLGPTMDEGIRQYQELIDLQPRDLRLLNWHHANLEYANAVNVNQLSLSGWDQDIGNEFEGEHTEVIGGYQQVPRGLWQCPEKLDVRFKTAVKTIRYDMERGQKKPVTVECHNGEVFEADEVVLTTPLGVLKSGSITFDPPLPSWKEQAIERMGFGLLNKVILVYEEAFWEPHRDMFGLLNESEPPNSQDLKDYSARRGRFYLFWNCIKTSGRPTLVALMAGDSAHYAEATSEDQLVKEVTASLAKMFADKNVPLPSETIVTRWSRDPYARGSYSFVGPKTQAGDYDVMARPHGPIHFAGEATCGTHPATVHGAYLSGLRAAAEVVESMLGPIEVPSPLVEKKLKTNNLSPVPTPQHTEHKLQPESNQAANGRPSQPQHPLPNHGPQRDESYEASIIGAILSEIGERPIKPGRSGSNPFLLYTADTWYSTKSACDAERRAATKNALAKASKTEIRTAIGYNWRTASEEVRKPYMEKAQKAKEDTAAAMAGFEARVAVWDREAERIRREFVERNPPVDGSGDAYVGGTAIERVAGAGSKRLRRM</sequence>
<keyword evidence="3" id="KW-0238">DNA-binding</keyword>
<feature type="compositionally biased region" description="Polar residues" evidence="4">
    <location>
        <begin position="160"/>
        <end position="169"/>
    </location>
</feature>
<evidence type="ECO:0000256" key="1">
    <source>
        <dbReference type="ARBA" id="ARBA00005995"/>
    </source>
</evidence>
<dbReference type="InterPro" id="IPR009057">
    <property type="entry name" value="Homeodomain-like_sf"/>
</dbReference>
<dbReference type="FunFam" id="1.10.10.10:FF:000064">
    <property type="entry name" value="Lysine-specific histone demethylase 1A"/>
    <property type="match status" value="1"/>
</dbReference>
<evidence type="ECO:0000259" key="6">
    <source>
        <dbReference type="PROSITE" id="PS50934"/>
    </source>
</evidence>
<name>A0A6A6VKN8_9PLEO</name>
<dbReference type="GO" id="GO:0050660">
    <property type="term" value="F:flavin adenine dinucleotide binding"/>
    <property type="evidence" value="ECO:0007669"/>
    <property type="project" value="TreeGrafter"/>
</dbReference>
<feature type="compositionally biased region" description="Polar residues" evidence="4">
    <location>
        <begin position="932"/>
        <end position="946"/>
    </location>
</feature>
<evidence type="ECO:0000256" key="4">
    <source>
        <dbReference type="SAM" id="MobiDB-lite"/>
    </source>
</evidence>
<feature type="compositionally biased region" description="Low complexity" evidence="4">
    <location>
        <begin position="53"/>
        <end position="64"/>
    </location>
</feature>
<dbReference type="PANTHER" id="PTHR10742">
    <property type="entry name" value="FLAVIN MONOAMINE OXIDASE"/>
    <property type="match status" value="1"/>
</dbReference>
<evidence type="ECO:0000259" key="5">
    <source>
        <dbReference type="PROSITE" id="PS50118"/>
    </source>
</evidence>
<dbReference type="Gene3D" id="3.50.50.60">
    <property type="entry name" value="FAD/NAD(P)-binding domain"/>
    <property type="match status" value="2"/>
</dbReference>
<feature type="domain" description="HMG box" evidence="5">
    <location>
        <begin position="980"/>
        <end position="1060"/>
    </location>
</feature>
<dbReference type="Pfam" id="PF00505">
    <property type="entry name" value="HMG_box"/>
    <property type="match status" value="1"/>
</dbReference>
<dbReference type="GO" id="GO:0005634">
    <property type="term" value="C:nucleus"/>
    <property type="evidence" value="ECO:0007669"/>
    <property type="project" value="UniProtKB-UniRule"/>
</dbReference>
<organism evidence="7 8">
    <name type="scientific">Sporormia fimetaria CBS 119925</name>
    <dbReference type="NCBI Taxonomy" id="1340428"/>
    <lineage>
        <taxon>Eukaryota</taxon>
        <taxon>Fungi</taxon>
        <taxon>Dikarya</taxon>
        <taxon>Ascomycota</taxon>
        <taxon>Pezizomycotina</taxon>
        <taxon>Dothideomycetes</taxon>
        <taxon>Pleosporomycetidae</taxon>
        <taxon>Pleosporales</taxon>
        <taxon>Sporormiaceae</taxon>
        <taxon>Sporormia</taxon>
    </lineage>
</organism>
<evidence type="ECO:0000256" key="3">
    <source>
        <dbReference type="PROSITE-ProRule" id="PRU00267"/>
    </source>
</evidence>
<dbReference type="SUPFAM" id="SSF46689">
    <property type="entry name" value="Homeodomain-like"/>
    <property type="match status" value="1"/>
</dbReference>
<dbReference type="PROSITE" id="PS50118">
    <property type="entry name" value="HMG_BOX_2"/>
    <property type="match status" value="1"/>
</dbReference>
<dbReference type="InterPro" id="IPR050281">
    <property type="entry name" value="Flavin_monoamine_oxidase"/>
</dbReference>
<keyword evidence="2" id="KW-0560">Oxidoreductase</keyword>
<evidence type="ECO:0000256" key="2">
    <source>
        <dbReference type="ARBA" id="ARBA00023002"/>
    </source>
</evidence>
<dbReference type="InterPro" id="IPR009071">
    <property type="entry name" value="HMG_box_dom"/>
</dbReference>
<feature type="DNA-binding region" description="HMG box" evidence="3">
    <location>
        <begin position="980"/>
        <end position="1060"/>
    </location>
</feature>
<dbReference type="Proteomes" id="UP000799440">
    <property type="component" value="Unassembled WGS sequence"/>
</dbReference>
<feature type="region of interest" description="Disordered" evidence="4">
    <location>
        <begin position="477"/>
        <end position="516"/>
    </location>
</feature>
<feature type="region of interest" description="Disordered" evidence="4">
    <location>
        <begin position="914"/>
        <end position="958"/>
    </location>
</feature>
<dbReference type="GO" id="GO:0006338">
    <property type="term" value="P:chromatin remodeling"/>
    <property type="evidence" value="ECO:0007669"/>
    <property type="project" value="TreeGrafter"/>
</dbReference>
<dbReference type="CDD" id="cd00084">
    <property type="entry name" value="HMG-box_SF"/>
    <property type="match status" value="1"/>
</dbReference>
<reference evidence="7" key="1">
    <citation type="journal article" date="2020" name="Stud. Mycol.">
        <title>101 Dothideomycetes genomes: a test case for predicting lifestyles and emergence of pathogens.</title>
        <authorList>
            <person name="Haridas S."/>
            <person name="Albert R."/>
            <person name="Binder M."/>
            <person name="Bloem J."/>
            <person name="Labutti K."/>
            <person name="Salamov A."/>
            <person name="Andreopoulos B."/>
            <person name="Baker S."/>
            <person name="Barry K."/>
            <person name="Bills G."/>
            <person name="Bluhm B."/>
            <person name="Cannon C."/>
            <person name="Castanera R."/>
            <person name="Culley D."/>
            <person name="Daum C."/>
            <person name="Ezra D."/>
            <person name="Gonzalez J."/>
            <person name="Henrissat B."/>
            <person name="Kuo A."/>
            <person name="Liang C."/>
            <person name="Lipzen A."/>
            <person name="Lutzoni F."/>
            <person name="Magnuson J."/>
            <person name="Mondo S."/>
            <person name="Nolan M."/>
            <person name="Ohm R."/>
            <person name="Pangilinan J."/>
            <person name="Park H.-J."/>
            <person name="Ramirez L."/>
            <person name="Alfaro M."/>
            <person name="Sun H."/>
            <person name="Tritt A."/>
            <person name="Yoshinaga Y."/>
            <person name="Zwiers L.-H."/>
            <person name="Turgeon B."/>
            <person name="Goodwin S."/>
            <person name="Spatafora J."/>
            <person name="Crous P."/>
            <person name="Grigoriev I."/>
        </authorList>
    </citation>
    <scope>NUCLEOTIDE SEQUENCE</scope>
    <source>
        <strain evidence="7">CBS 119925</strain>
    </source>
</reference>
<dbReference type="InterPro" id="IPR036388">
    <property type="entry name" value="WH-like_DNA-bd_sf"/>
</dbReference>
<feature type="domain" description="SWIRM" evidence="6">
    <location>
        <begin position="208"/>
        <end position="303"/>
    </location>
</feature>
<keyword evidence="3" id="KW-0539">Nucleus</keyword>
<dbReference type="SUPFAM" id="SSF54373">
    <property type="entry name" value="FAD-linked reductases, C-terminal domain"/>
    <property type="match status" value="1"/>
</dbReference>
<feature type="compositionally biased region" description="Basic residues" evidence="4">
    <location>
        <begin position="171"/>
        <end position="181"/>
    </location>
</feature>
<dbReference type="InterPro" id="IPR007526">
    <property type="entry name" value="SWIRM"/>
</dbReference>
<gene>
    <name evidence="7" type="ORF">M011DRAFT_464518</name>
</gene>
<proteinExistence type="inferred from homology"/>
<dbReference type="PROSITE" id="PS50934">
    <property type="entry name" value="SWIRM"/>
    <property type="match status" value="1"/>
</dbReference>
<protein>
    <recommendedName>
        <fullName evidence="9">SWIRM domain-containing protein</fullName>
    </recommendedName>
</protein>
<dbReference type="Pfam" id="PF01593">
    <property type="entry name" value="Amino_oxidase"/>
    <property type="match status" value="2"/>
</dbReference>
<dbReference type="GO" id="GO:0016491">
    <property type="term" value="F:oxidoreductase activity"/>
    <property type="evidence" value="ECO:0007669"/>
    <property type="project" value="UniProtKB-KW"/>
</dbReference>
<dbReference type="GO" id="GO:0003682">
    <property type="term" value="F:chromatin binding"/>
    <property type="evidence" value="ECO:0007669"/>
    <property type="project" value="TreeGrafter"/>
</dbReference>
<dbReference type="InterPro" id="IPR002937">
    <property type="entry name" value="Amino_oxidase"/>
</dbReference>
<dbReference type="GO" id="GO:0010468">
    <property type="term" value="P:regulation of gene expression"/>
    <property type="evidence" value="ECO:0007669"/>
    <property type="project" value="UniProtKB-ARBA"/>
</dbReference>
<dbReference type="GO" id="GO:0003677">
    <property type="term" value="F:DNA binding"/>
    <property type="evidence" value="ECO:0007669"/>
    <property type="project" value="UniProtKB-UniRule"/>
</dbReference>
<dbReference type="InterPro" id="IPR036188">
    <property type="entry name" value="FAD/NAD-bd_sf"/>
</dbReference>
<feature type="compositionally biased region" description="Basic and acidic residues" evidence="4">
    <location>
        <begin position="71"/>
        <end position="83"/>
    </location>
</feature>
<dbReference type="Pfam" id="PF04433">
    <property type="entry name" value="SWIRM"/>
    <property type="match status" value="1"/>
</dbReference>
<feature type="compositionally biased region" description="Polar residues" evidence="4">
    <location>
        <begin position="103"/>
        <end position="114"/>
    </location>
</feature>
<dbReference type="SUPFAM" id="SSF47095">
    <property type="entry name" value="HMG-box"/>
    <property type="match status" value="1"/>
</dbReference>
<dbReference type="InterPro" id="IPR036910">
    <property type="entry name" value="HMG_box_dom_sf"/>
</dbReference>